<reference evidence="3" key="1">
    <citation type="journal article" date="2020" name="Stud. Mycol.">
        <title>101 Dothideomycetes genomes: a test case for predicting lifestyles and emergence of pathogens.</title>
        <authorList>
            <person name="Haridas S."/>
            <person name="Albert R."/>
            <person name="Binder M."/>
            <person name="Bloem J."/>
            <person name="Labutti K."/>
            <person name="Salamov A."/>
            <person name="Andreopoulos B."/>
            <person name="Baker S."/>
            <person name="Barry K."/>
            <person name="Bills G."/>
            <person name="Bluhm B."/>
            <person name="Cannon C."/>
            <person name="Castanera R."/>
            <person name="Culley D."/>
            <person name="Daum C."/>
            <person name="Ezra D."/>
            <person name="Gonzalez J."/>
            <person name="Henrissat B."/>
            <person name="Kuo A."/>
            <person name="Liang C."/>
            <person name="Lipzen A."/>
            <person name="Lutzoni F."/>
            <person name="Magnuson J."/>
            <person name="Mondo S."/>
            <person name="Nolan M."/>
            <person name="Ohm R."/>
            <person name="Pangilinan J."/>
            <person name="Park H.-J."/>
            <person name="Ramirez L."/>
            <person name="Alfaro M."/>
            <person name="Sun H."/>
            <person name="Tritt A."/>
            <person name="Yoshinaga Y."/>
            <person name="Zwiers L.-H."/>
            <person name="Turgeon B."/>
            <person name="Goodwin S."/>
            <person name="Spatafora J."/>
            <person name="Crous P."/>
            <person name="Grigoriev I."/>
        </authorList>
    </citation>
    <scope>NUCLEOTIDE SEQUENCE</scope>
    <source>
        <strain evidence="3">CBS 121167</strain>
    </source>
</reference>
<feature type="transmembrane region" description="Helical" evidence="2">
    <location>
        <begin position="60"/>
        <end position="77"/>
    </location>
</feature>
<evidence type="ECO:0000256" key="1">
    <source>
        <dbReference type="SAM" id="MobiDB-lite"/>
    </source>
</evidence>
<keyword evidence="2" id="KW-0472">Membrane</keyword>
<dbReference type="Proteomes" id="UP000799438">
    <property type="component" value="Unassembled WGS sequence"/>
</dbReference>
<feature type="transmembrane region" description="Helical" evidence="2">
    <location>
        <begin position="89"/>
        <end position="109"/>
    </location>
</feature>
<feature type="transmembrane region" description="Helical" evidence="2">
    <location>
        <begin position="121"/>
        <end position="145"/>
    </location>
</feature>
<evidence type="ECO:0000313" key="3">
    <source>
        <dbReference type="EMBL" id="KAF2143827.1"/>
    </source>
</evidence>
<dbReference type="AlphaFoldDB" id="A0A6A6BLV9"/>
<protein>
    <submittedName>
        <fullName evidence="3">Uncharacterized protein</fullName>
    </submittedName>
</protein>
<proteinExistence type="predicted"/>
<organism evidence="3 4">
    <name type="scientific">Aplosporella prunicola CBS 121167</name>
    <dbReference type="NCBI Taxonomy" id="1176127"/>
    <lineage>
        <taxon>Eukaryota</taxon>
        <taxon>Fungi</taxon>
        <taxon>Dikarya</taxon>
        <taxon>Ascomycota</taxon>
        <taxon>Pezizomycotina</taxon>
        <taxon>Dothideomycetes</taxon>
        <taxon>Dothideomycetes incertae sedis</taxon>
        <taxon>Botryosphaeriales</taxon>
        <taxon>Aplosporellaceae</taxon>
        <taxon>Aplosporella</taxon>
    </lineage>
</organism>
<dbReference type="GeneID" id="54293189"/>
<keyword evidence="4" id="KW-1185">Reference proteome</keyword>
<keyword evidence="2" id="KW-1133">Transmembrane helix</keyword>
<dbReference type="EMBL" id="ML995481">
    <property type="protein sequence ID" value="KAF2143827.1"/>
    <property type="molecule type" value="Genomic_DNA"/>
</dbReference>
<evidence type="ECO:0000256" key="2">
    <source>
        <dbReference type="SAM" id="Phobius"/>
    </source>
</evidence>
<name>A0A6A6BLV9_9PEZI</name>
<sequence>MDGEGRQAWQDKTGQSKAKQSRAAHQHHHHLYLLLPPSLPFPSLPFPPLPSAYYPSFVPIPWRACGAMIGLVTIEIYTPGGGRAETRVLVCYIGLVLLTYIYAYILIYIYRRWVLACLLAWYSNVASFYCLFFFFCLCLSFVAAAGGQRQYRA</sequence>
<gene>
    <name evidence="3" type="ORF">K452DRAFT_163066</name>
</gene>
<feature type="region of interest" description="Disordered" evidence="1">
    <location>
        <begin position="1"/>
        <end position="20"/>
    </location>
</feature>
<evidence type="ECO:0000313" key="4">
    <source>
        <dbReference type="Proteomes" id="UP000799438"/>
    </source>
</evidence>
<accession>A0A6A6BLV9</accession>
<keyword evidence="2" id="KW-0812">Transmembrane</keyword>
<dbReference type="RefSeq" id="XP_033399539.1">
    <property type="nucleotide sequence ID" value="XM_033535693.1"/>
</dbReference>